<reference evidence="2" key="2">
    <citation type="submission" date="2021-09" db="EMBL/GenBank/DDBJ databases">
        <authorList>
            <person name="Jia N."/>
            <person name="Wang J."/>
            <person name="Shi W."/>
            <person name="Du L."/>
            <person name="Sun Y."/>
            <person name="Zhan W."/>
            <person name="Jiang J."/>
            <person name="Wang Q."/>
            <person name="Zhang B."/>
            <person name="Ji P."/>
            <person name="Sakyi L.B."/>
            <person name="Cui X."/>
            <person name="Yuan T."/>
            <person name="Jiang B."/>
            <person name="Yang W."/>
            <person name="Lam T.T.-Y."/>
            <person name="Chang Q."/>
            <person name="Ding S."/>
            <person name="Wang X."/>
            <person name="Zhu J."/>
            <person name="Ruan X."/>
            <person name="Zhao L."/>
            <person name="Wei J."/>
            <person name="Que T."/>
            <person name="Du C."/>
            <person name="Cheng J."/>
            <person name="Dai P."/>
            <person name="Han X."/>
            <person name="Huang E."/>
            <person name="Gao Y."/>
            <person name="Liu J."/>
            <person name="Shao H."/>
            <person name="Ye R."/>
            <person name="Li L."/>
            <person name="Wei W."/>
            <person name="Wang X."/>
            <person name="Wang C."/>
            <person name="Huo Q."/>
            <person name="Li W."/>
            <person name="Guo W."/>
            <person name="Chen H."/>
            <person name="Chen S."/>
            <person name="Zhou L."/>
            <person name="Zhou L."/>
            <person name="Ni X."/>
            <person name="Tian J."/>
            <person name="Zhou Y."/>
            <person name="Sheng Y."/>
            <person name="Liu T."/>
            <person name="Pan Y."/>
            <person name="Xia L."/>
            <person name="Li J."/>
            <person name="Zhao F."/>
            <person name="Cao W."/>
        </authorList>
    </citation>
    <scope>NUCLEOTIDE SEQUENCE</scope>
    <source>
        <strain evidence="2">Rsan-2018</strain>
        <tissue evidence="2">Larvae</tissue>
    </source>
</reference>
<dbReference type="Gene3D" id="3.40.390.10">
    <property type="entry name" value="Collagenase (Catalytic Domain)"/>
    <property type="match status" value="1"/>
</dbReference>
<dbReference type="VEuPathDB" id="VectorBase:RSAN_043334"/>
<dbReference type="PROSITE" id="PS51885">
    <property type="entry name" value="NEPRILYSIN"/>
    <property type="match status" value="1"/>
</dbReference>
<keyword evidence="3" id="KW-1185">Reference proteome</keyword>
<dbReference type="Proteomes" id="UP000821837">
    <property type="component" value="Unassembled WGS sequence"/>
</dbReference>
<name>A0A9D4SRP0_RHISA</name>
<dbReference type="GO" id="GO:0005886">
    <property type="term" value="C:plasma membrane"/>
    <property type="evidence" value="ECO:0007669"/>
    <property type="project" value="TreeGrafter"/>
</dbReference>
<organism evidence="2 3">
    <name type="scientific">Rhipicephalus sanguineus</name>
    <name type="common">Brown dog tick</name>
    <name type="synonym">Ixodes sanguineus</name>
    <dbReference type="NCBI Taxonomy" id="34632"/>
    <lineage>
        <taxon>Eukaryota</taxon>
        <taxon>Metazoa</taxon>
        <taxon>Ecdysozoa</taxon>
        <taxon>Arthropoda</taxon>
        <taxon>Chelicerata</taxon>
        <taxon>Arachnida</taxon>
        <taxon>Acari</taxon>
        <taxon>Parasitiformes</taxon>
        <taxon>Ixodida</taxon>
        <taxon>Ixodoidea</taxon>
        <taxon>Ixodidae</taxon>
        <taxon>Rhipicephalinae</taxon>
        <taxon>Rhipicephalus</taxon>
        <taxon>Rhipicephalus</taxon>
    </lineage>
</organism>
<dbReference type="Pfam" id="PF01431">
    <property type="entry name" value="Peptidase_M13"/>
    <property type="match status" value="1"/>
</dbReference>
<dbReference type="InterPro" id="IPR024079">
    <property type="entry name" value="MetalloPept_cat_dom_sf"/>
</dbReference>
<dbReference type="SUPFAM" id="SSF55486">
    <property type="entry name" value="Metalloproteases ('zincins'), catalytic domain"/>
    <property type="match status" value="1"/>
</dbReference>
<protein>
    <recommendedName>
        <fullName evidence="1">Peptidase M13 C-terminal domain-containing protein</fullName>
    </recommendedName>
</protein>
<sequence>MATSLQHQAACSQRLLKDSGDHDFRYRALPNLSSAQLFFIYYALDNCESGDAVYAGHLGHVLPAPYRVNLAVRHVLEFWDAFQCPDGSTMAQLPLAAACSVVRQDA</sequence>
<gene>
    <name evidence="2" type="ORF">HPB52_016914</name>
</gene>
<dbReference type="PANTHER" id="PTHR11733">
    <property type="entry name" value="ZINC METALLOPROTEASE FAMILY M13 NEPRILYSIN-RELATED"/>
    <property type="match status" value="1"/>
</dbReference>
<dbReference type="GO" id="GO:0004222">
    <property type="term" value="F:metalloendopeptidase activity"/>
    <property type="evidence" value="ECO:0007669"/>
    <property type="project" value="InterPro"/>
</dbReference>
<reference evidence="2" key="1">
    <citation type="journal article" date="2020" name="Cell">
        <title>Large-Scale Comparative Analyses of Tick Genomes Elucidate Their Genetic Diversity and Vector Capacities.</title>
        <authorList>
            <consortium name="Tick Genome and Microbiome Consortium (TIGMIC)"/>
            <person name="Jia N."/>
            <person name="Wang J."/>
            <person name="Shi W."/>
            <person name="Du L."/>
            <person name="Sun Y."/>
            <person name="Zhan W."/>
            <person name="Jiang J.F."/>
            <person name="Wang Q."/>
            <person name="Zhang B."/>
            <person name="Ji P."/>
            <person name="Bell-Sakyi L."/>
            <person name="Cui X.M."/>
            <person name="Yuan T.T."/>
            <person name="Jiang B.G."/>
            <person name="Yang W.F."/>
            <person name="Lam T.T."/>
            <person name="Chang Q.C."/>
            <person name="Ding S.J."/>
            <person name="Wang X.J."/>
            <person name="Zhu J.G."/>
            <person name="Ruan X.D."/>
            <person name="Zhao L."/>
            <person name="Wei J.T."/>
            <person name="Ye R.Z."/>
            <person name="Que T.C."/>
            <person name="Du C.H."/>
            <person name="Zhou Y.H."/>
            <person name="Cheng J.X."/>
            <person name="Dai P.F."/>
            <person name="Guo W.B."/>
            <person name="Han X.H."/>
            <person name="Huang E.J."/>
            <person name="Li L.F."/>
            <person name="Wei W."/>
            <person name="Gao Y.C."/>
            <person name="Liu J.Z."/>
            <person name="Shao H.Z."/>
            <person name="Wang X."/>
            <person name="Wang C.C."/>
            <person name="Yang T.C."/>
            <person name="Huo Q.B."/>
            <person name="Li W."/>
            <person name="Chen H.Y."/>
            <person name="Chen S.E."/>
            <person name="Zhou L.G."/>
            <person name="Ni X.B."/>
            <person name="Tian J.H."/>
            <person name="Sheng Y."/>
            <person name="Liu T."/>
            <person name="Pan Y.S."/>
            <person name="Xia L.Y."/>
            <person name="Li J."/>
            <person name="Zhao F."/>
            <person name="Cao W.C."/>
        </authorList>
    </citation>
    <scope>NUCLEOTIDE SEQUENCE</scope>
    <source>
        <strain evidence="2">Rsan-2018</strain>
    </source>
</reference>
<comment type="caution">
    <text evidence="2">The sequence shown here is derived from an EMBL/GenBank/DDBJ whole genome shotgun (WGS) entry which is preliminary data.</text>
</comment>
<accession>A0A9D4SRP0</accession>
<evidence type="ECO:0000313" key="3">
    <source>
        <dbReference type="Proteomes" id="UP000821837"/>
    </source>
</evidence>
<evidence type="ECO:0000313" key="2">
    <source>
        <dbReference type="EMBL" id="KAH7944184.1"/>
    </source>
</evidence>
<proteinExistence type="predicted"/>
<evidence type="ECO:0000259" key="1">
    <source>
        <dbReference type="Pfam" id="PF01431"/>
    </source>
</evidence>
<dbReference type="AlphaFoldDB" id="A0A9D4SRP0"/>
<dbReference type="EMBL" id="JABSTV010001253">
    <property type="protein sequence ID" value="KAH7944184.1"/>
    <property type="molecule type" value="Genomic_DNA"/>
</dbReference>
<dbReference type="InterPro" id="IPR018497">
    <property type="entry name" value="Peptidase_M13_C"/>
</dbReference>
<dbReference type="InterPro" id="IPR000718">
    <property type="entry name" value="Peptidase_M13"/>
</dbReference>
<dbReference type="PANTHER" id="PTHR11733:SF241">
    <property type="entry name" value="GH26575P-RELATED"/>
    <property type="match status" value="1"/>
</dbReference>
<dbReference type="GO" id="GO:0016485">
    <property type="term" value="P:protein processing"/>
    <property type="evidence" value="ECO:0007669"/>
    <property type="project" value="TreeGrafter"/>
</dbReference>
<feature type="domain" description="Peptidase M13 C-terminal" evidence="1">
    <location>
        <begin position="27"/>
        <end position="92"/>
    </location>
</feature>